<organism evidence="9 10">
    <name type="scientific">Evansella vedderi</name>
    <dbReference type="NCBI Taxonomy" id="38282"/>
    <lineage>
        <taxon>Bacteria</taxon>
        <taxon>Bacillati</taxon>
        <taxon>Bacillota</taxon>
        <taxon>Bacilli</taxon>
        <taxon>Bacillales</taxon>
        <taxon>Bacillaceae</taxon>
        <taxon>Evansella</taxon>
    </lineage>
</organism>
<keyword evidence="3" id="KW-1003">Cell membrane</keyword>
<sequence>MAISQGQQDTEKTTWFQKFTSIDKKAVGAKSPWGNIGLSLLLPVLLIIVWELASRFNYVAPHQLPAPTIIVQTIWAMALDGSLWTHTSITLYRVFLGFLWGTLAAVVLGSIVGMFSKAETMFDPMIQAFRAIPSLAWVPLFILWLGIGEGSKITLIAVGVFFPVYLNITGGIQSVDRKLIEVGKAYGLSTYQLVKRIILPASLPSFFIGLRSGLGLGWMFVVAAELMGASQGLGFLLVFGQNMSQPAVIISSIILFAILGKITDTILKKFQEKALHWQDTMEKSQGK</sequence>
<dbReference type="Proteomes" id="UP001230005">
    <property type="component" value="Unassembled WGS sequence"/>
</dbReference>
<dbReference type="CDD" id="cd06261">
    <property type="entry name" value="TM_PBP2"/>
    <property type="match status" value="1"/>
</dbReference>
<name>A0ABT9ZV84_9BACI</name>
<feature type="transmembrane region" description="Helical" evidence="7">
    <location>
        <begin position="128"/>
        <end position="147"/>
    </location>
</feature>
<dbReference type="EMBL" id="JAUSUG010000006">
    <property type="protein sequence ID" value="MDQ0254636.1"/>
    <property type="molecule type" value="Genomic_DNA"/>
</dbReference>
<comment type="similarity">
    <text evidence="7">Belongs to the binding-protein-dependent transport system permease family.</text>
</comment>
<feature type="transmembrane region" description="Helical" evidence="7">
    <location>
        <begin position="91"/>
        <end position="116"/>
    </location>
</feature>
<evidence type="ECO:0000313" key="10">
    <source>
        <dbReference type="Proteomes" id="UP001230005"/>
    </source>
</evidence>
<evidence type="ECO:0000256" key="5">
    <source>
        <dbReference type="ARBA" id="ARBA00022989"/>
    </source>
</evidence>
<evidence type="ECO:0000313" key="9">
    <source>
        <dbReference type="EMBL" id="MDQ0254636.1"/>
    </source>
</evidence>
<evidence type="ECO:0000256" key="3">
    <source>
        <dbReference type="ARBA" id="ARBA00022475"/>
    </source>
</evidence>
<dbReference type="RefSeq" id="WP_307324840.1">
    <property type="nucleotide sequence ID" value="NZ_JAUSUG010000006.1"/>
</dbReference>
<keyword evidence="4 7" id="KW-0812">Transmembrane</keyword>
<protein>
    <submittedName>
        <fullName evidence="9">Sulfonate transport system permease protein</fullName>
    </submittedName>
</protein>
<comment type="subcellular location">
    <subcellularLocation>
        <location evidence="1 7">Cell membrane</location>
        <topology evidence="1 7">Multi-pass membrane protein</topology>
    </subcellularLocation>
</comment>
<keyword evidence="6 7" id="KW-0472">Membrane</keyword>
<dbReference type="PANTHER" id="PTHR30151:SF39">
    <property type="entry name" value="ABC TRANSPORTER PERMEASE PROTEIN"/>
    <property type="match status" value="1"/>
</dbReference>
<feature type="domain" description="ABC transmembrane type-1" evidence="8">
    <location>
        <begin position="83"/>
        <end position="267"/>
    </location>
</feature>
<keyword evidence="10" id="KW-1185">Reference proteome</keyword>
<evidence type="ECO:0000256" key="2">
    <source>
        <dbReference type="ARBA" id="ARBA00022448"/>
    </source>
</evidence>
<feature type="transmembrane region" description="Helical" evidence="7">
    <location>
        <begin position="153"/>
        <end position="172"/>
    </location>
</feature>
<dbReference type="InterPro" id="IPR000515">
    <property type="entry name" value="MetI-like"/>
</dbReference>
<dbReference type="SUPFAM" id="SSF161098">
    <property type="entry name" value="MetI-like"/>
    <property type="match status" value="1"/>
</dbReference>
<keyword evidence="5 7" id="KW-1133">Transmembrane helix</keyword>
<reference evidence="9 10" key="1">
    <citation type="submission" date="2023-07" db="EMBL/GenBank/DDBJ databases">
        <title>Genomic Encyclopedia of Type Strains, Phase IV (KMG-IV): sequencing the most valuable type-strain genomes for metagenomic binning, comparative biology and taxonomic classification.</title>
        <authorList>
            <person name="Goeker M."/>
        </authorList>
    </citation>
    <scope>NUCLEOTIDE SEQUENCE [LARGE SCALE GENOMIC DNA]</scope>
    <source>
        <strain evidence="9 10">DSM 9768</strain>
    </source>
</reference>
<proteinExistence type="inferred from homology"/>
<evidence type="ECO:0000256" key="7">
    <source>
        <dbReference type="RuleBase" id="RU363032"/>
    </source>
</evidence>
<dbReference type="Gene3D" id="1.10.3720.10">
    <property type="entry name" value="MetI-like"/>
    <property type="match status" value="1"/>
</dbReference>
<gene>
    <name evidence="9" type="ORF">J2S74_002015</name>
</gene>
<evidence type="ECO:0000259" key="8">
    <source>
        <dbReference type="PROSITE" id="PS50928"/>
    </source>
</evidence>
<evidence type="ECO:0000256" key="1">
    <source>
        <dbReference type="ARBA" id="ARBA00004651"/>
    </source>
</evidence>
<evidence type="ECO:0000256" key="4">
    <source>
        <dbReference type="ARBA" id="ARBA00022692"/>
    </source>
</evidence>
<dbReference type="PANTHER" id="PTHR30151">
    <property type="entry name" value="ALKANE SULFONATE ABC TRANSPORTER-RELATED, MEMBRANE SUBUNIT"/>
    <property type="match status" value="1"/>
</dbReference>
<feature type="transmembrane region" description="Helical" evidence="7">
    <location>
        <begin position="246"/>
        <end position="263"/>
    </location>
</feature>
<dbReference type="InterPro" id="IPR035906">
    <property type="entry name" value="MetI-like_sf"/>
</dbReference>
<accession>A0ABT9ZV84</accession>
<dbReference type="PROSITE" id="PS50928">
    <property type="entry name" value="ABC_TM1"/>
    <property type="match status" value="1"/>
</dbReference>
<feature type="transmembrane region" description="Helical" evidence="7">
    <location>
        <begin position="33"/>
        <end position="52"/>
    </location>
</feature>
<evidence type="ECO:0000256" key="6">
    <source>
        <dbReference type="ARBA" id="ARBA00023136"/>
    </source>
</evidence>
<comment type="caution">
    <text evidence="9">The sequence shown here is derived from an EMBL/GenBank/DDBJ whole genome shotgun (WGS) entry which is preliminary data.</text>
</comment>
<dbReference type="Pfam" id="PF00528">
    <property type="entry name" value="BPD_transp_1"/>
    <property type="match status" value="1"/>
</dbReference>
<keyword evidence="2 7" id="KW-0813">Transport</keyword>